<evidence type="ECO:0000313" key="1">
    <source>
        <dbReference type="EMBL" id="KAH7665365.1"/>
    </source>
</evidence>
<accession>A0ACB7UWU1</accession>
<dbReference type="Proteomes" id="UP000827976">
    <property type="component" value="Chromosome 13"/>
</dbReference>
<comment type="caution">
    <text evidence="1">The sequence shown here is derived from an EMBL/GenBank/DDBJ whole genome shotgun (WGS) entry which is preliminary data.</text>
</comment>
<protein>
    <submittedName>
        <fullName evidence="1">Uncharacterized protein</fullName>
    </submittedName>
</protein>
<keyword evidence="2" id="KW-1185">Reference proteome</keyword>
<organism evidence="1 2">
    <name type="scientific">Dioscorea alata</name>
    <name type="common">Purple yam</name>
    <dbReference type="NCBI Taxonomy" id="55571"/>
    <lineage>
        <taxon>Eukaryota</taxon>
        <taxon>Viridiplantae</taxon>
        <taxon>Streptophyta</taxon>
        <taxon>Embryophyta</taxon>
        <taxon>Tracheophyta</taxon>
        <taxon>Spermatophyta</taxon>
        <taxon>Magnoliopsida</taxon>
        <taxon>Liliopsida</taxon>
        <taxon>Dioscoreales</taxon>
        <taxon>Dioscoreaceae</taxon>
        <taxon>Dioscorea</taxon>
    </lineage>
</organism>
<reference evidence="2" key="1">
    <citation type="journal article" date="2022" name="Nat. Commun.">
        <title>Chromosome evolution and the genetic basis of agronomically important traits in greater yam.</title>
        <authorList>
            <person name="Bredeson J.V."/>
            <person name="Lyons J.B."/>
            <person name="Oniyinde I.O."/>
            <person name="Okereke N.R."/>
            <person name="Kolade O."/>
            <person name="Nnabue I."/>
            <person name="Nwadili C.O."/>
            <person name="Hribova E."/>
            <person name="Parker M."/>
            <person name="Nwogha J."/>
            <person name="Shu S."/>
            <person name="Carlson J."/>
            <person name="Kariba R."/>
            <person name="Muthemba S."/>
            <person name="Knop K."/>
            <person name="Barton G.J."/>
            <person name="Sherwood A.V."/>
            <person name="Lopez-Montes A."/>
            <person name="Asiedu R."/>
            <person name="Jamnadass R."/>
            <person name="Muchugi A."/>
            <person name="Goodstein D."/>
            <person name="Egesi C.N."/>
            <person name="Featherston J."/>
            <person name="Asfaw A."/>
            <person name="Simpson G.G."/>
            <person name="Dolezel J."/>
            <person name="Hendre P.S."/>
            <person name="Van Deynze A."/>
            <person name="Kumar P.L."/>
            <person name="Obidiegwu J.E."/>
            <person name="Bhattacharjee R."/>
            <person name="Rokhsar D.S."/>
        </authorList>
    </citation>
    <scope>NUCLEOTIDE SEQUENCE [LARGE SCALE GENOMIC DNA]</scope>
    <source>
        <strain evidence="2">cv. TDa95/00328</strain>
    </source>
</reference>
<sequence>MERVLKKNDKESMKMTILKHEETFREQVHELHRLYGVQKLLMSDMQKQQQIQQIRPHWTTTTTTTTLDDENDLELTLAIGRSSRSRNTEERSSSFSSSSVDSARVKLSVHDMGMFHNERRLAFMLKGQ</sequence>
<gene>
    <name evidence="1" type="ORF">IHE45_13G029500</name>
</gene>
<name>A0ACB7UWU1_DIOAL</name>
<proteinExistence type="predicted"/>
<evidence type="ECO:0000313" key="2">
    <source>
        <dbReference type="Proteomes" id="UP000827976"/>
    </source>
</evidence>
<dbReference type="EMBL" id="CM037023">
    <property type="protein sequence ID" value="KAH7665365.1"/>
    <property type="molecule type" value="Genomic_DNA"/>
</dbReference>